<sequence length="95" mass="10467">MAENGVAAVGCRWRCSRGLPTAMQRATEGDAERCQNLLKKELTVWQITEKRMAENGVAAVGCRWRCSRGLPTAMQRATEGDAERCQNLLVISGKN</sequence>
<proteinExistence type="predicted"/>
<protein>
    <submittedName>
        <fullName evidence="1">Uncharacterized protein</fullName>
    </submittedName>
</protein>
<evidence type="ECO:0000313" key="2">
    <source>
        <dbReference type="Proteomes" id="UP000239757"/>
    </source>
</evidence>
<gene>
    <name evidence="1" type="ORF">GOBAR_AA21994</name>
</gene>
<dbReference type="AlphaFoldDB" id="A0A2P5X5Q1"/>
<name>A0A2P5X5Q1_GOSBA</name>
<dbReference type="EMBL" id="KZ665616">
    <property type="protein sequence ID" value="PPR98675.1"/>
    <property type="molecule type" value="Genomic_DNA"/>
</dbReference>
<organism evidence="1 2">
    <name type="scientific">Gossypium barbadense</name>
    <name type="common">Sea Island cotton</name>
    <name type="synonym">Hibiscus barbadensis</name>
    <dbReference type="NCBI Taxonomy" id="3634"/>
    <lineage>
        <taxon>Eukaryota</taxon>
        <taxon>Viridiplantae</taxon>
        <taxon>Streptophyta</taxon>
        <taxon>Embryophyta</taxon>
        <taxon>Tracheophyta</taxon>
        <taxon>Spermatophyta</taxon>
        <taxon>Magnoliopsida</taxon>
        <taxon>eudicotyledons</taxon>
        <taxon>Gunneridae</taxon>
        <taxon>Pentapetalae</taxon>
        <taxon>rosids</taxon>
        <taxon>malvids</taxon>
        <taxon>Malvales</taxon>
        <taxon>Malvaceae</taxon>
        <taxon>Malvoideae</taxon>
        <taxon>Gossypium</taxon>
    </lineage>
</organism>
<dbReference type="Proteomes" id="UP000239757">
    <property type="component" value="Unassembled WGS sequence"/>
</dbReference>
<reference evidence="1 2" key="1">
    <citation type="submission" date="2015-01" db="EMBL/GenBank/DDBJ databases">
        <title>Genome of allotetraploid Gossypium barbadense reveals genomic plasticity and fiber elongation in cotton evolution.</title>
        <authorList>
            <person name="Chen X."/>
            <person name="Liu X."/>
            <person name="Zhao B."/>
            <person name="Zheng H."/>
            <person name="Hu Y."/>
            <person name="Lu G."/>
            <person name="Yang C."/>
            <person name="Chen J."/>
            <person name="Shan C."/>
            <person name="Zhang L."/>
            <person name="Zhou Y."/>
            <person name="Wang L."/>
            <person name="Guo W."/>
            <person name="Bai Y."/>
            <person name="Ruan J."/>
            <person name="Shangguan X."/>
            <person name="Mao Y."/>
            <person name="Jiang J."/>
            <person name="Zhu Y."/>
            <person name="Lei J."/>
            <person name="Kang H."/>
            <person name="Chen S."/>
            <person name="He X."/>
            <person name="Wang R."/>
            <person name="Wang Y."/>
            <person name="Chen J."/>
            <person name="Wang L."/>
            <person name="Yu S."/>
            <person name="Wang B."/>
            <person name="Wei J."/>
            <person name="Song S."/>
            <person name="Lu X."/>
            <person name="Gao Z."/>
            <person name="Gu W."/>
            <person name="Deng X."/>
            <person name="Ma D."/>
            <person name="Wang S."/>
            <person name="Liang W."/>
            <person name="Fang L."/>
            <person name="Cai C."/>
            <person name="Zhu X."/>
            <person name="Zhou B."/>
            <person name="Zhang Y."/>
            <person name="Chen Z."/>
            <person name="Xu S."/>
            <person name="Zhu R."/>
            <person name="Wang S."/>
            <person name="Zhang T."/>
            <person name="Zhao G."/>
        </authorList>
    </citation>
    <scope>NUCLEOTIDE SEQUENCE [LARGE SCALE GENOMIC DNA]</scope>
    <source>
        <strain evidence="2">cv. Xinhai21</strain>
        <tissue evidence="1">Leaf</tissue>
    </source>
</reference>
<accession>A0A2P5X5Q1</accession>
<evidence type="ECO:0000313" key="1">
    <source>
        <dbReference type="EMBL" id="PPR98675.1"/>
    </source>
</evidence>